<sequence length="38" mass="3962">MGICHLSFVICSSLPHSLTPSSPSSPTPHSPLPIPHAQ</sequence>
<feature type="region of interest" description="Disordered" evidence="1">
    <location>
        <begin position="15"/>
        <end position="38"/>
    </location>
</feature>
<evidence type="ECO:0000313" key="3">
    <source>
        <dbReference type="Proteomes" id="UP000326678"/>
    </source>
</evidence>
<dbReference type="AlphaFoldDB" id="A0A5P8W163"/>
<accession>A0A5P8W163</accession>
<organism evidence="2 3">
    <name type="scientific">Nostoc sphaeroides CCNUC1</name>
    <dbReference type="NCBI Taxonomy" id="2653204"/>
    <lineage>
        <taxon>Bacteria</taxon>
        <taxon>Bacillati</taxon>
        <taxon>Cyanobacteriota</taxon>
        <taxon>Cyanophyceae</taxon>
        <taxon>Nostocales</taxon>
        <taxon>Nostocaceae</taxon>
        <taxon>Nostoc</taxon>
    </lineage>
</organism>
<feature type="compositionally biased region" description="Pro residues" evidence="1">
    <location>
        <begin position="23"/>
        <end position="38"/>
    </location>
</feature>
<proteinExistence type="predicted"/>
<dbReference type="Proteomes" id="UP000326678">
    <property type="component" value="Chromosome Gxm1"/>
</dbReference>
<evidence type="ECO:0000256" key="1">
    <source>
        <dbReference type="SAM" id="MobiDB-lite"/>
    </source>
</evidence>
<keyword evidence="3" id="KW-1185">Reference proteome</keyword>
<name>A0A5P8W163_9NOSO</name>
<gene>
    <name evidence="2" type="ORF">GXM_03236</name>
</gene>
<reference evidence="2 3" key="1">
    <citation type="submission" date="2019-10" db="EMBL/GenBank/DDBJ databases">
        <title>Genomic and transcriptomic insights into the perfect genentic adaptation of a filamentous nitrogen-fixing cyanobacterium to rice fields.</title>
        <authorList>
            <person name="Chen Z."/>
        </authorList>
    </citation>
    <scope>NUCLEOTIDE SEQUENCE [LARGE SCALE GENOMIC DNA]</scope>
    <source>
        <strain evidence="2">CCNUC1</strain>
    </source>
</reference>
<protein>
    <submittedName>
        <fullName evidence="2">Uncharacterized protein</fullName>
    </submittedName>
</protein>
<dbReference type="KEGG" id="nsh:GXM_03236"/>
<dbReference type="EMBL" id="CP045226">
    <property type="protein sequence ID" value="QFS45759.1"/>
    <property type="molecule type" value="Genomic_DNA"/>
</dbReference>
<evidence type="ECO:0000313" key="2">
    <source>
        <dbReference type="EMBL" id="QFS45759.1"/>
    </source>
</evidence>